<evidence type="ECO:0000313" key="2">
    <source>
        <dbReference type="EMBL" id="ACR37336.1"/>
    </source>
</evidence>
<proteinExistence type="evidence at transcript level"/>
<dbReference type="AlphaFoldDB" id="B6SN73"/>
<evidence type="ECO:0000313" key="1">
    <source>
        <dbReference type="EMBL" id="ACG26306.1"/>
    </source>
</evidence>
<organism evidence="1">
    <name type="scientific">Zea mays</name>
    <name type="common">Maize</name>
    <dbReference type="NCBI Taxonomy" id="4577"/>
    <lineage>
        <taxon>Eukaryota</taxon>
        <taxon>Viridiplantae</taxon>
        <taxon>Streptophyta</taxon>
        <taxon>Embryophyta</taxon>
        <taxon>Tracheophyta</taxon>
        <taxon>Spermatophyta</taxon>
        <taxon>Magnoliopsida</taxon>
        <taxon>Liliopsida</taxon>
        <taxon>Poales</taxon>
        <taxon>Poaceae</taxon>
        <taxon>PACMAD clade</taxon>
        <taxon>Panicoideae</taxon>
        <taxon>Andropogonodae</taxon>
        <taxon>Andropogoneae</taxon>
        <taxon>Tripsacinae</taxon>
        <taxon>Zea</taxon>
    </lineage>
</organism>
<name>B6SN73_MAIZE</name>
<protein>
    <submittedName>
        <fullName evidence="1">Uncharacterized protein</fullName>
    </submittedName>
</protein>
<accession>B6SN73</accession>
<sequence>MSPGARGVLRQRGKAGLRQQAMVADAVPRVVWMLEARPAGERDATLTASVLCPKFVSPHVCLRSFSYNSSGS</sequence>
<reference evidence="2" key="3">
    <citation type="submission" date="2012-06" db="EMBL/GenBank/DDBJ databases">
        <authorList>
            <person name="Yu Y."/>
            <person name="Currie J."/>
            <person name="Lomeli R."/>
            <person name="Angelova A."/>
            <person name="Collura K."/>
            <person name="Wissotski M."/>
            <person name="Campos D."/>
            <person name="Kudrna D."/>
            <person name="Golser W."/>
            <person name="Ashely E."/>
            <person name="Descour A."/>
            <person name="Fernandes J."/>
            <person name="Soderlund C."/>
            <person name="Walbot V."/>
        </authorList>
    </citation>
    <scope>NUCLEOTIDE SEQUENCE</scope>
    <source>
        <strain evidence="2">B73</strain>
    </source>
</reference>
<reference evidence="1" key="1">
    <citation type="journal article" date="2009" name="Plant Mol. Biol.">
        <title>Insights into corn genes derived from large-scale cDNA sequencing.</title>
        <authorList>
            <person name="Alexandrov N.N."/>
            <person name="Brover V.V."/>
            <person name="Freidin S."/>
            <person name="Troukhan M.E."/>
            <person name="Tatarinova T.V."/>
            <person name="Zhang H."/>
            <person name="Swaller T.J."/>
            <person name="Lu Y.P."/>
            <person name="Bouck J."/>
            <person name="Flavell R.B."/>
            <person name="Feldmann K.A."/>
        </authorList>
    </citation>
    <scope>NUCLEOTIDE SEQUENCE</scope>
</reference>
<dbReference type="EMBL" id="BT086983">
    <property type="protein sequence ID" value="ACR37336.1"/>
    <property type="molecule type" value="mRNA"/>
</dbReference>
<reference evidence="2" key="2">
    <citation type="journal article" date="2009" name="PLoS Genet.">
        <title>Sequencing, mapping, and analysis of 27,455 maize full-length cDNAs.</title>
        <authorList>
            <person name="Soderlund C."/>
            <person name="Descour A."/>
            <person name="Kudrna D."/>
            <person name="Bomhoff M."/>
            <person name="Boyd L."/>
            <person name="Currie J."/>
            <person name="Angelova A."/>
            <person name="Collura K."/>
            <person name="Wissotski M."/>
            <person name="Ashley E."/>
            <person name="Morrow D."/>
            <person name="Fernandes J."/>
            <person name="Walbot V."/>
            <person name="Yu Y."/>
        </authorList>
    </citation>
    <scope>NUCLEOTIDE SEQUENCE</scope>
    <source>
        <strain evidence="2">B73</strain>
    </source>
</reference>
<dbReference type="EMBL" id="EU954188">
    <property type="protein sequence ID" value="ACG26306.1"/>
    <property type="molecule type" value="mRNA"/>
</dbReference>